<dbReference type="OrthoDB" id="5244605at2"/>
<accession>A0A5B8M0W3</accession>
<reference evidence="1 2" key="1">
    <citation type="submission" date="2019-07" db="EMBL/GenBank/DDBJ databases">
        <title>Full genome sequence of Humibacter sp. WJ7-1.</title>
        <authorList>
            <person name="Im W.-T."/>
        </authorList>
    </citation>
    <scope>NUCLEOTIDE SEQUENCE [LARGE SCALE GENOMIC DNA]</scope>
    <source>
        <strain evidence="1 2">WJ7-1</strain>
    </source>
</reference>
<dbReference type="EMBL" id="CP042305">
    <property type="protein sequence ID" value="QDZ14307.1"/>
    <property type="molecule type" value="Genomic_DNA"/>
</dbReference>
<dbReference type="Proteomes" id="UP000320216">
    <property type="component" value="Chromosome"/>
</dbReference>
<sequence>MASKVKPFVGVTGVSTSRGVPIPVRVNRGIDRVLAVQRPAVQASIASIRRRHPDASPGDVAYLVGRRYLFAVTASGAAVGATAVIPSVGTVATLALSAVETAAFLEATALYAQSLAELHGLPVTDPERGRALVLALMLGKEGSTLVRQWGMELSETEVTRELYWRQVVSSSIPRVVIGPLVQRLQAAFARRIATSGTESILAKALPFGIGAVVGGAGNRITASRVVHTARIAFGPLPETFADAAVPLEKTVH</sequence>
<evidence type="ECO:0000313" key="1">
    <source>
        <dbReference type="EMBL" id="QDZ14307.1"/>
    </source>
</evidence>
<evidence type="ECO:0000313" key="2">
    <source>
        <dbReference type="Proteomes" id="UP000320216"/>
    </source>
</evidence>
<dbReference type="RefSeq" id="WP_146319072.1">
    <property type="nucleotide sequence ID" value="NZ_CP042305.1"/>
</dbReference>
<dbReference type="KEGG" id="huw:FPZ11_05570"/>
<proteinExistence type="predicted"/>
<evidence type="ECO:0008006" key="3">
    <source>
        <dbReference type="Google" id="ProtNLM"/>
    </source>
</evidence>
<organism evidence="1 2">
    <name type="scientific">Humibacter ginsenosidimutans</name>
    <dbReference type="NCBI Taxonomy" id="2599293"/>
    <lineage>
        <taxon>Bacteria</taxon>
        <taxon>Bacillati</taxon>
        <taxon>Actinomycetota</taxon>
        <taxon>Actinomycetes</taxon>
        <taxon>Micrococcales</taxon>
        <taxon>Microbacteriaceae</taxon>
        <taxon>Humibacter</taxon>
    </lineage>
</organism>
<name>A0A5B8M0W3_9MICO</name>
<protein>
    <recommendedName>
        <fullName evidence="3">EcsC family protein</fullName>
    </recommendedName>
</protein>
<keyword evidence="2" id="KW-1185">Reference proteome</keyword>
<dbReference type="AlphaFoldDB" id="A0A5B8M0W3"/>
<gene>
    <name evidence="1" type="ORF">FPZ11_05570</name>
</gene>